<evidence type="ECO:0000256" key="1">
    <source>
        <dbReference type="ARBA" id="ARBA00007665"/>
    </source>
</evidence>
<dbReference type="InterPro" id="IPR015796">
    <property type="entry name" value="Impact_YigZ-like"/>
</dbReference>
<organism evidence="4 5">
    <name type="scientific">Lentilactobacillus rapi</name>
    <dbReference type="NCBI Taxonomy" id="481723"/>
    <lineage>
        <taxon>Bacteria</taxon>
        <taxon>Bacillati</taxon>
        <taxon>Bacillota</taxon>
        <taxon>Bacilli</taxon>
        <taxon>Lactobacillales</taxon>
        <taxon>Lactobacillaceae</taxon>
        <taxon>Lentilactobacillus</taxon>
    </lineage>
</organism>
<dbReference type="SUPFAM" id="SSF54980">
    <property type="entry name" value="EF-G C-terminal domain-like"/>
    <property type="match status" value="1"/>
</dbReference>
<dbReference type="InterPro" id="IPR035647">
    <property type="entry name" value="EFG_III/V"/>
</dbReference>
<dbReference type="RefSeq" id="WP_056981130.1">
    <property type="nucleotide sequence ID" value="NZ_BKAM01000002.1"/>
</dbReference>
<name>A0A512PKE0_9LACO</name>
<dbReference type="PROSITE" id="PS00910">
    <property type="entry name" value="UPF0029"/>
    <property type="match status" value="1"/>
</dbReference>
<dbReference type="NCBIfam" id="TIGR00257">
    <property type="entry name" value="IMPACT_YIGZ"/>
    <property type="match status" value="1"/>
</dbReference>
<evidence type="ECO:0000259" key="3">
    <source>
        <dbReference type="Pfam" id="PF09186"/>
    </source>
</evidence>
<dbReference type="Pfam" id="PF01205">
    <property type="entry name" value="Impact_N"/>
    <property type="match status" value="1"/>
</dbReference>
<dbReference type="InterPro" id="IPR023582">
    <property type="entry name" value="Impact"/>
</dbReference>
<dbReference type="EMBL" id="BKAM01000002">
    <property type="protein sequence ID" value="GEP71666.1"/>
    <property type="molecule type" value="Genomic_DNA"/>
</dbReference>
<dbReference type="Gene3D" id="3.30.70.240">
    <property type="match status" value="1"/>
</dbReference>
<accession>A0A512PKE0</accession>
<comment type="caution">
    <text evidence="4">The sequence shown here is derived from an EMBL/GenBank/DDBJ whole genome shotgun (WGS) entry which is preliminary data.</text>
</comment>
<reference evidence="4 5" key="1">
    <citation type="submission" date="2019-07" db="EMBL/GenBank/DDBJ databases">
        <title>Whole genome shotgun sequence of Lactobacillus rapi NBRC 109618.</title>
        <authorList>
            <person name="Hosoyama A."/>
            <person name="Uohara A."/>
            <person name="Ohji S."/>
            <person name="Ichikawa N."/>
        </authorList>
    </citation>
    <scope>NUCLEOTIDE SEQUENCE [LARGE SCALE GENOMIC DNA]</scope>
    <source>
        <strain evidence="4 5">NBRC 109618</strain>
    </source>
</reference>
<dbReference type="PANTHER" id="PTHR16301">
    <property type="entry name" value="IMPACT-RELATED"/>
    <property type="match status" value="1"/>
</dbReference>
<dbReference type="SUPFAM" id="SSF54211">
    <property type="entry name" value="Ribosomal protein S5 domain 2-like"/>
    <property type="match status" value="1"/>
</dbReference>
<protein>
    <submittedName>
        <fullName evidence="4">YigZ family protein</fullName>
    </submittedName>
</protein>
<dbReference type="PANTHER" id="PTHR16301:SF20">
    <property type="entry name" value="IMPACT FAMILY MEMBER YIGZ"/>
    <property type="match status" value="1"/>
</dbReference>
<proteinExistence type="inferred from homology"/>
<dbReference type="InterPro" id="IPR020568">
    <property type="entry name" value="Ribosomal_Su5_D2-typ_SF"/>
</dbReference>
<dbReference type="GO" id="GO:0005737">
    <property type="term" value="C:cytoplasm"/>
    <property type="evidence" value="ECO:0007669"/>
    <property type="project" value="TreeGrafter"/>
</dbReference>
<feature type="domain" description="Impact N-terminal" evidence="2">
    <location>
        <begin position="19"/>
        <end position="123"/>
    </location>
</feature>
<dbReference type="Pfam" id="PF09186">
    <property type="entry name" value="DUF1949"/>
    <property type="match status" value="1"/>
</dbReference>
<evidence type="ECO:0000259" key="2">
    <source>
        <dbReference type="Pfam" id="PF01205"/>
    </source>
</evidence>
<dbReference type="InterPro" id="IPR036956">
    <property type="entry name" value="Impact_N_sf"/>
</dbReference>
<evidence type="ECO:0000313" key="5">
    <source>
        <dbReference type="Proteomes" id="UP000321569"/>
    </source>
</evidence>
<dbReference type="STRING" id="1423795.FD12_GL002251"/>
<comment type="similarity">
    <text evidence="1">Belongs to the IMPACT family.</text>
</comment>
<evidence type="ECO:0000313" key="4">
    <source>
        <dbReference type="EMBL" id="GEP71666.1"/>
    </source>
</evidence>
<sequence length="222" mass="25038">MTATYLTIKTSGSHEIDIKKSRFICSMERITSEDQAKHFIQTITKANEKANHNCFAYMLGDTDQTQRESDNGEPSGTAGVPILEVLKKNELHNVIAVVTRYFGGIKLGAGGIIRAYSNATSTTIDQLGIVNLVTKKELFLTIDYNQFDKLKYFLSTHDVPIEDVGYTDKIKVTIAVEEVNIPPFIQKLKDLLSDQFDYSSGQNKIFEVPFSREERQQEENES</sequence>
<dbReference type="InterPro" id="IPR015269">
    <property type="entry name" value="UPF0029_Impact_C"/>
</dbReference>
<feature type="domain" description="UPF0029" evidence="3">
    <location>
        <begin position="140"/>
        <end position="195"/>
    </location>
</feature>
<dbReference type="AlphaFoldDB" id="A0A512PKE0"/>
<dbReference type="Gene3D" id="3.30.230.30">
    <property type="entry name" value="Impact, N-terminal domain"/>
    <property type="match status" value="1"/>
</dbReference>
<dbReference type="InterPro" id="IPR020569">
    <property type="entry name" value="UPF0029_Impact_CS"/>
</dbReference>
<dbReference type="Proteomes" id="UP000321569">
    <property type="component" value="Unassembled WGS sequence"/>
</dbReference>
<gene>
    <name evidence="4" type="ORF">LRA02_05340</name>
</gene>
<dbReference type="GO" id="GO:0006446">
    <property type="term" value="P:regulation of translational initiation"/>
    <property type="evidence" value="ECO:0007669"/>
    <property type="project" value="TreeGrafter"/>
</dbReference>
<dbReference type="InterPro" id="IPR001498">
    <property type="entry name" value="Impact_N"/>
</dbReference>